<dbReference type="PATRIC" id="fig|1339315.3.peg.1607"/>
<protein>
    <submittedName>
        <fullName evidence="1">Uncharacterized protein</fullName>
    </submittedName>
</protein>
<dbReference type="AlphaFoldDB" id="A0A015TX32"/>
<evidence type="ECO:0000313" key="2">
    <source>
        <dbReference type="Proteomes" id="UP000020529"/>
    </source>
</evidence>
<comment type="caution">
    <text evidence="1">The sequence shown here is derived from an EMBL/GenBank/DDBJ whole genome shotgun (WGS) entry which is preliminary data.</text>
</comment>
<sequence>MESLALSYFSGIHAFAVDTYRYLKVNQDENITNYQANRQRRYNKKKGEMML</sequence>
<reference evidence="1 2" key="1">
    <citation type="submission" date="2014-02" db="EMBL/GenBank/DDBJ databases">
        <authorList>
            <person name="Sears C."/>
            <person name="Carroll K."/>
            <person name="Sack B.R."/>
            <person name="Qadri F."/>
            <person name="Myers L.L."/>
            <person name="Chung G.-T."/>
            <person name="Escheverria P."/>
            <person name="Fraser C.M."/>
            <person name="Sadzewicz L."/>
            <person name="Shefchek K.A."/>
            <person name="Tallon L."/>
            <person name="Das S.P."/>
            <person name="Daugherty S."/>
            <person name="Mongodin E.F."/>
        </authorList>
    </citation>
    <scope>NUCLEOTIDE SEQUENCE [LARGE SCALE GENOMIC DNA]</scope>
    <source>
        <strain evidence="2">3988T(B)14</strain>
    </source>
</reference>
<name>A0A015TX32_BACFG</name>
<gene>
    <name evidence="1" type="ORF">M124_0812</name>
</gene>
<proteinExistence type="predicted"/>
<dbReference type="EMBL" id="JGCY01000243">
    <property type="protein sequence ID" value="EXY75386.1"/>
    <property type="molecule type" value="Genomic_DNA"/>
</dbReference>
<organism evidence="1 2">
    <name type="scientific">Bacteroides fragilis str. 3988T(B)14</name>
    <dbReference type="NCBI Taxonomy" id="1339315"/>
    <lineage>
        <taxon>Bacteria</taxon>
        <taxon>Pseudomonadati</taxon>
        <taxon>Bacteroidota</taxon>
        <taxon>Bacteroidia</taxon>
        <taxon>Bacteroidales</taxon>
        <taxon>Bacteroidaceae</taxon>
        <taxon>Bacteroides</taxon>
    </lineage>
</organism>
<accession>A0A015TX32</accession>
<dbReference type="Proteomes" id="UP000020529">
    <property type="component" value="Unassembled WGS sequence"/>
</dbReference>
<evidence type="ECO:0000313" key="1">
    <source>
        <dbReference type="EMBL" id="EXY75386.1"/>
    </source>
</evidence>